<accession>A0A1H5XL91</accession>
<dbReference type="Proteomes" id="UP000236751">
    <property type="component" value="Unassembled WGS sequence"/>
</dbReference>
<evidence type="ECO:0000313" key="2">
    <source>
        <dbReference type="Proteomes" id="UP000236751"/>
    </source>
</evidence>
<evidence type="ECO:0000313" key="1">
    <source>
        <dbReference type="EMBL" id="SEG12491.1"/>
    </source>
</evidence>
<protein>
    <submittedName>
        <fullName evidence="1">Uncharacterized protein</fullName>
    </submittedName>
</protein>
<organism evidence="1 2">
    <name type="scientific">Nitrosospira multiformis (strain ATCC 25196 / NCIMB 11849 / C 71)</name>
    <dbReference type="NCBI Taxonomy" id="323848"/>
    <lineage>
        <taxon>Bacteria</taxon>
        <taxon>Pseudomonadati</taxon>
        <taxon>Pseudomonadota</taxon>
        <taxon>Betaproteobacteria</taxon>
        <taxon>Nitrosomonadales</taxon>
        <taxon>Nitrosomonadaceae</taxon>
        <taxon>Nitrosospira</taxon>
    </lineage>
</organism>
<gene>
    <name evidence="1" type="ORF">SAMN05216403_1334</name>
</gene>
<sequence length="53" mass="5912">MIGKPEAAGMICNKQQREMGMVNLTNEFLRANVGRNTKMRTGAKAPVLLTWAY</sequence>
<reference evidence="1 2" key="1">
    <citation type="submission" date="2016-10" db="EMBL/GenBank/DDBJ databases">
        <authorList>
            <person name="de Groot N.N."/>
        </authorList>
    </citation>
    <scope>NUCLEOTIDE SEQUENCE [LARGE SCALE GENOMIC DNA]</scope>
    <source>
        <strain evidence="1 2">Nl13</strain>
    </source>
</reference>
<proteinExistence type="predicted"/>
<dbReference type="AlphaFoldDB" id="A0A1H5XL91"/>
<name>A0A1H5XL91_NITMU</name>
<dbReference type="EMBL" id="FNVK01000033">
    <property type="protein sequence ID" value="SEG12491.1"/>
    <property type="molecule type" value="Genomic_DNA"/>
</dbReference>